<dbReference type="EMBL" id="MHKN01000027">
    <property type="protein sequence ID" value="OGY92005.1"/>
    <property type="molecule type" value="Genomic_DNA"/>
</dbReference>
<evidence type="ECO:0000313" key="1">
    <source>
        <dbReference type="EMBL" id="OGY92005.1"/>
    </source>
</evidence>
<dbReference type="Proteomes" id="UP000177349">
    <property type="component" value="Unassembled WGS sequence"/>
</dbReference>
<evidence type="ECO:0000313" key="2">
    <source>
        <dbReference type="Proteomes" id="UP000177349"/>
    </source>
</evidence>
<sequence>MIRAEAEAEVKTSEFSDSRVDVKVGANKIFFSPREYGISGFSLTFSELCSLVKEARSMREKPRTIKRQFNRGYELAQAGHPLPRRPSEDCQASYAAGTRVRDMRGGIPLG</sequence>
<dbReference type="AlphaFoldDB" id="A0A1G2BS53"/>
<accession>A0A1G2BS53</accession>
<gene>
    <name evidence="1" type="ORF">A3B31_03365</name>
</gene>
<protein>
    <submittedName>
        <fullName evidence="1">Uncharacterized protein</fullName>
    </submittedName>
</protein>
<reference evidence="1 2" key="1">
    <citation type="journal article" date="2016" name="Nat. Commun.">
        <title>Thousands of microbial genomes shed light on interconnected biogeochemical processes in an aquifer system.</title>
        <authorList>
            <person name="Anantharaman K."/>
            <person name="Brown C.T."/>
            <person name="Hug L.A."/>
            <person name="Sharon I."/>
            <person name="Castelle C.J."/>
            <person name="Probst A.J."/>
            <person name="Thomas B.C."/>
            <person name="Singh A."/>
            <person name="Wilkins M.J."/>
            <person name="Karaoz U."/>
            <person name="Brodie E.L."/>
            <person name="Williams K.H."/>
            <person name="Hubbard S.S."/>
            <person name="Banfield J.F."/>
        </authorList>
    </citation>
    <scope>NUCLEOTIDE SEQUENCE [LARGE SCALE GENOMIC DNA]</scope>
</reference>
<name>A0A1G2BS53_9BACT</name>
<organism evidence="1 2">
    <name type="scientific">Candidatus Komeilibacteria bacterium RIFCSPLOWO2_01_FULL_53_11</name>
    <dbReference type="NCBI Taxonomy" id="1798552"/>
    <lineage>
        <taxon>Bacteria</taxon>
        <taxon>Candidatus Komeiliibacteriota</taxon>
    </lineage>
</organism>
<proteinExistence type="predicted"/>
<comment type="caution">
    <text evidence="1">The sequence shown here is derived from an EMBL/GenBank/DDBJ whole genome shotgun (WGS) entry which is preliminary data.</text>
</comment>